<proteinExistence type="inferred from homology"/>
<reference evidence="5" key="3">
    <citation type="journal article" date="2021" name="bioRxiv">
        <title>Bilateral symmetry of linear streptomycete chromosomes.</title>
        <authorList>
            <person name="Algora-Gallardo L."/>
            <person name="Schniete J.K."/>
            <person name="Mark D.R."/>
            <person name="Hunter I.S."/>
            <person name="Herron P.R."/>
        </authorList>
    </citation>
    <scope>NUCLEOTIDE SEQUENCE</scope>
    <source>
        <strain evidence="5">ATCC 10970</strain>
    </source>
</reference>
<dbReference type="PROSITE" id="PS00379">
    <property type="entry name" value="CDP_ALCOHOL_P_TRANSF"/>
    <property type="match status" value="1"/>
</dbReference>
<evidence type="ECO:0000313" key="6">
    <source>
        <dbReference type="Proteomes" id="UP000011074"/>
    </source>
</evidence>
<evidence type="ECO:0000256" key="3">
    <source>
        <dbReference type="SAM" id="Phobius"/>
    </source>
</evidence>
<accession>A0A8A1V317</accession>
<keyword evidence="3" id="KW-0472">Membrane</keyword>
<protein>
    <submittedName>
        <fullName evidence="5">CDP-alcohol phosphatidyltransferase family protein</fullName>
    </submittedName>
</protein>
<keyword evidence="1 2" id="KW-0808">Transferase</keyword>
<comment type="similarity">
    <text evidence="2">Belongs to the CDP-alcohol phosphatidyltransferase class-I family.</text>
</comment>
<organism evidence="5 6">
    <name type="scientific">Streptomyces rimosus subsp. rimosus (strain ATCC 10970 / DSM 40260 / JCM 4667 / NRRL 2234)</name>
    <dbReference type="NCBI Taxonomy" id="1265868"/>
    <lineage>
        <taxon>Bacteria</taxon>
        <taxon>Bacillati</taxon>
        <taxon>Actinomycetota</taxon>
        <taxon>Actinomycetes</taxon>
        <taxon>Kitasatosporales</taxon>
        <taxon>Streptomycetaceae</taxon>
        <taxon>Streptomyces</taxon>
    </lineage>
</organism>
<dbReference type="GO" id="GO:0008654">
    <property type="term" value="P:phospholipid biosynthetic process"/>
    <property type="evidence" value="ECO:0007669"/>
    <property type="project" value="InterPro"/>
</dbReference>
<dbReference type="InterPro" id="IPR000462">
    <property type="entry name" value="CDP-OH_P_trans"/>
</dbReference>
<reference evidence="5" key="1">
    <citation type="submission" date="2012-12" db="EMBL/GenBank/DDBJ databases">
        <authorList>
            <person name="Pethick F.E."/>
            <person name="MacFadyen A.C."/>
            <person name="Tang Z."/>
            <person name="Sangal V."/>
            <person name="Tze-Tze L."/>
            <person name="Chu J."/>
            <person name="Guo M."/>
            <person name="Kirby R."/>
            <person name="Hoskisson P.A."/>
            <person name="Herron P.R."/>
            <person name="Hunter I.S."/>
        </authorList>
    </citation>
    <scope>NUCLEOTIDE SEQUENCE</scope>
    <source>
        <strain evidence="5">ATCC 10970</strain>
    </source>
</reference>
<name>A0A8A1V317_STRR1</name>
<dbReference type="AlphaFoldDB" id="A0A8A1V317"/>
<evidence type="ECO:0000313" key="5">
    <source>
        <dbReference type="EMBL" id="QST86379.1"/>
    </source>
</evidence>
<dbReference type="InterPro" id="IPR043130">
    <property type="entry name" value="CDP-OH_PTrfase_TM_dom"/>
</dbReference>
<dbReference type="GO" id="GO:0016020">
    <property type="term" value="C:membrane"/>
    <property type="evidence" value="ECO:0007669"/>
    <property type="project" value="InterPro"/>
</dbReference>
<evidence type="ECO:0000256" key="2">
    <source>
        <dbReference type="RuleBase" id="RU003750"/>
    </source>
</evidence>
<feature type="transmembrane region" description="Helical" evidence="3">
    <location>
        <begin position="545"/>
        <end position="575"/>
    </location>
</feature>
<evidence type="ECO:0000256" key="1">
    <source>
        <dbReference type="ARBA" id="ARBA00022679"/>
    </source>
</evidence>
<dbReference type="RefSeq" id="WP_030179328.1">
    <property type="nucleotide sequence ID" value="NZ_CP048261.1"/>
</dbReference>
<feature type="transmembrane region" description="Helical" evidence="3">
    <location>
        <begin position="360"/>
        <end position="382"/>
    </location>
</feature>
<dbReference type="Proteomes" id="UP000011074">
    <property type="component" value="Chromosome"/>
</dbReference>
<dbReference type="InterPro" id="IPR045985">
    <property type="entry name" value="DUF5941"/>
</dbReference>
<evidence type="ECO:0000259" key="4">
    <source>
        <dbReference type="Pfam" id="PF19365"/>
    </source>
</evidence>
<dbReference type="EMBL" id="CP048261">
    <property type="protein sequence ID" value="QST86379.1"/>
    <property type="molecule type" value="Genomic_DNA"/>
</dbReference>
<dbReference type="GO" id="GO:0016780">
    <property type="term" value="F:phosphotransferase activity, for other substituted phosphate groups"/>
    <property type="evidence" value="ECO:0007669"/>
    <property type="project" value="InterPro"/>
</dbReference>
<dbReference type="InterPro" id="IPR048254">
    <property type="entry name" value="CDP_ALCOHOL_P_TRANSF_CS"/>
</dbReference>
<dbReference type="Pfam" id="PF01066">
    <property type="entry name" value="CDP-OH_P_transf"/>
    <property type="match status" value="1"/>
</dbReference>
<dbReference type="GeneID" id="66859264"/>
<dbReference type="Pfam" id="PF19365">
    <property type="entry name" value="DUF5941"/>
    <property type="match status" value="1"/>
</dbReference>
<sequence>MSTAILTGPPVAGSPLEAALRSLGFHVRTADGAAAVADALAEVPADERVAVVDPRFVGHLHSLRLALTDPRFPAAAVPGAVTAQPEARAALKRAATAVPAGPGTRYRVDVLADALAEGMAAEDAAPQSVELGSLVATVPLTPAERAAAEEAVAAVDDEAVRLRTAVKARDGFFTTFFISPYSRYLARWCARRGLTPNQVTTASLLTALIAAGCAATGSRGGFIAAGLLLIFSFVLDCTDGQLARYSLQYSTMGAWLDATFDRAKEYAYYAGLALGAARGGDDVWALALGAMVLQTCRHVVDFSFNEANHDATGNTSPTAALSDRLDSVGWTVWVRRMIVLPIGERWAMIAVLTACTTPRIVFYALLVGCALAACYTTAGRVLRSLTRRARRTDRAAAALADLADSGPLAELFARGGRGGAYTAPVMAFLGTACLLTWVIFQEEPMTWTAVVIAVIYALFSGQAVARPLKGPLDWLVPPLFRAGEYVAILVVAARSGVDQALPAAFGLVAAVAYHHYDTVYRIRVGAGAPPRWLVRAAGGHEGRTLVVVLLAALLHSTGFTIALTALAVVLALLVLAESIRFWVSSGAPAVHDEGEPA</sequence>
<keyword evidence="3" id="KW-1133">Transmembrane helix</keyword>
<reference evidence="5" key="2">
    <citation type="submission" date="2020-01" db="EMBL/GenBank/DDBJ databases">
        <authorList>
            <person name="Algora L."/>
            <person name="Schniete J.K."/>
            <person name="MacFadyen A."/>
            <person name="Hoskisson P.A."/>
            <person name="Hunter I.S."/>
            <person name="Herron P.R."/>
        </authorList>
    </citation>
    <scope>NUCLEOTIDE SEQUENCE</scope>
    <source>
        <strain evidence="5">ATCC 10970</strain>
    </source>
</reference>
<dbReference type="Gene3D" id="1.20.120.1760">
    <property type="match status" value="1"/>
</dbReference>
<feature type="transmembrane region" description="Helical" evidence="3">
    <location>
        <begin position="420"/>
        <end position="440"/>
    </location>
</feature>
<gene>
    <name evidence="5" type="ORF">SRIM_034815</name>
</gene>
<keyword evidence="3" id="KW-0812">Transmembrane</keyword>
<feature type="domain" description="DUF5941" evidence="4">
    <location>
        <begin position="393"/>
        <end position="597"/>
    </location>
</feature>
<feature type="transmembrane region" description="Helical" evidence="3">
    <location>
        <begin position="446"/>
        <end position="465"/>
    </location>
</feature>